<evidence type="ECO:0000256" key="6">
    <source>
        <dbReference type="SAM" id="MobiDB-lite"/>
    </source>
</evidence>
<dbReference type="Gene3D" id="1.10.10.10">
    <property type="entry name" value="Winged helix-like DNA-binding domain superfamily/Winged helix DNA-binding domain"/>
    <property type="match status" value="1"/>
</dbReference>
<keyword evidence="9" id="KW-1185">Reference proteome</keyword>
<dbReference type="OrthoDB" id="6230630at2759"/>
<evidence type="ECO:0000256" key="5">
    <source>
        <dbReference type="PROSITE-ProRule" id="PRU00089"/>
    </source>
</evidence>
<dbReference type="InterPro" id="IPR030456">
    <property type="entry name" value="TF_fork_head_CS_2"/>
</dbReference>
<dbReference type="AlphaFoldDB" id="A0A454XLP0"/>
<comment type="function">
    <text evidence="2">Transcription factor. Plays a role in embryogenesis and later development, perhaps acting redundantly with forkhead protein pes-1.</text>
</comment>
<comment type="subcellular location">
    <subcellularLocation>
        <location evidence="5">Nucleus</location>
    </subcellularLocation>
</comment>
<evidence type="ECO:0000256" key="3">
    <source>
        <dbReference type="ARBA" id="ARBA00071019"/>
    </source>
</evidence>
<dbReference type="OMA" id="ECMERDS"/>
<feature type="domain" description="Fork-head" evidence="7">
    <location>
        <begin position="138"/>
        <end position="234"/>
    </location>
</feature>
<feature type="DNA-binding region" description="Fork-head" evidence="5">
    <location>
        <begin position="138"/>
        <end position="234"/>
    </location>
</feature>
<organism evidence="8 9">
    <name type="scientific">Pristionchus pacificus</name>
    <name type="common">Parasitic nematode worm</name>
    <dbReference type="NCBI Taxonomy" id="54126"/>
    <lineage>
        <taxon>Eukaryota</taxon>
        <taxon>Metazoa</taxon>
        <taxon>Ecdysozoa</taxon>
        <taxon>Nematoda</taxon>
        <taxon>Chromadorea</taxon>
        <taxon>Rhabditida</taxon>
        <taxon>Rhabditina</taxon>
        <taxon>Diplogasteromorpha</taxon>
        <taxon>Diplogasteroidea</taxon>
        <taxon>Neodiplogasteridae</taxon>
        <taxon>Pristionchus</taxon>
    </lineage>
</organism>
<dbReference type="InterPro" id="IPR047208">
    <property type="entry name" value="FOXG1"/>
</dbReference>
<dbReference type="GO" id="GO:0005634">
    <property type="term" value="C:nucleus"/>
    <property type="evidence" value="ECO:0007669"/>
    <property type="project" value="UniProtKB-SubCell"/>
</dbReference>
<dbReference type="GO" id="GO:0000978">
    <property type="term" value="F:RNA polymerase II cis-regulatory region sequence-specific DNA binding"/>
    <property type="evidence" value="ECO:0000318"/>
    <property type="project" value="GO_Central"/>
</dbReference>
<dbReference type="InterPro" id="IPR001766">
    <property type="entry name" value="Fork_head_dom"/>
</dbReference>
<dbReference type="PANTHER" id="PTHR46617:SF3">
    <property type="entry name" value="FORKHEAD BOX PROTEIN G1"/>
    <property type="match status" value="1"/>
</dbReference>
<proteinExistence type="predicted"/>
<evidence type="ECO:0000259" key="7">
    <source>
        <dbReference type="PROSITE" id="PS50039"/>
    </source>
</evidence>
<dbReference type="GO" id="GO:0000981">
    <property type="term" value="F:DNA-binding transcription factor activity, RNA polymerase II-specific"/>
    <property type="evidence" value="ECO:0000318"/>
    <property type="project" value="GO_Central"/>
</dbReference>
<accession>A0A454XLP0</accession>
<dbReference type="FunFam" id="1.10.10.10:FF:000135">
    <property type="entry name" value="forkhead box protein G1"/>
    <property type="match status" value="1"/>
</dbReference>
<dbReference type="PRINTS" id="PR00053">
    <property type="entry name" value="FORKHEAD"/>
</dbReference>
<dbReference type="InterPro" id="IPR036388">
    <property type="entry name" value="WH-like_DNA-bd_sf"/>
</dbReference>
<dbReference type="PROSITE" id="PS50039">
    <property type="entry name" value="FORK_HEAD_3"/>
    <property type="match status" value="1"/>
</dbReference>
<dbReference type="PROSITE" id="PS00658">
    <property type="entry name" value="FORK_HEAD_2"/>
    <property type="match status" value="1"/>
</dbReference>
<reference evidence="9" key="1">
    <citation type="journal article" date="2008" name="Nat. Genet.">
        <title>The Pristionchus pacificus genome provides a unique perspective on nematode lifestyle and parasitism.</title>
        <authorList>
            <person name="Dieterich C."/>
            <person name="Clifton S.W."/>
            <person name="Schuster L.N."/>
            <person name="Chinwalla A."/>
            <person name="Delehaunty K."/>
            <person name="Dinkelacker I."/>
            <person name="Fulton L."/>
            <person name="Fulton R."/>
            <person name="Godfrey J."/>
            <person name="Minx P."/>
            <person name="Mitreva M."/>
            <person name="Roeseler W."/>
            <person name="Tian H."/>
            <person name="Witte H."/>
            <person name="Yang S.P."/>
            <person name="Wilson R.K."/>
            <person name="Sommer R.J."/>
        </authorList>
    </citation>
    <scope>NUCLEOTIDE SEQUENCE [LARGE SCALE GENOMIC DNA]</scope>
    <source>
        <strain evidence="9">PS312</strain>
    </source>
</reference>
<dbReference type="EnsemblMetazoa" id="PPA26046.1">
    <property type="protein sequence ID" value="PPA26046.1"/>
    <property type="gene ID" value="WBGene00115600"/>
</dbReference>
<keyword evidence="5" id="KW-0539">Nucleus</keyword>
<dbReference type="GO" id="GO:0009653">
    <property type="term" value="P:anatomical structure morphogenesis"/>
    <property type="evidence" value="ECO:0000318"/>
    <property type="project" value="GO_Central"/>
</dbReference>
<reference evidence="8" key="2">
    <citation type="submission" date="2022-06" db="UniProtKB">
        <authorList>
            <consortium name="EnsemblMetazoa"/>
        </authorList>
    </citation>
    <scope>IDENTIFICATION</scope>
    <source>
        <strain evidence="8">PS312</strain>
    </source>
</reference>
<dbReference type="Pfam" id="PF00250">
    <property type="entry name" value="Forkhead"/>
    <property type="match status" value="1"/>
</dbReference>
<accession>A0A8R1YJ20</accession>
<gene>
    <name evidence="8" type="primary">WBGene00115600</name>
</gene>
<evidence type="ECO:0000313" key="9">
    <source>
        <dbReference type="Proteomes" id="UP000005239"/>
    </source>
</evidence>
<dbReference type="InterPro" id="IPR036390">
    <property type="entry name" value="WH_DNA-bd_sf"/>
</dbReference>
<sequence>MSSSFRISDILGTPYTPPSPKREVDEEEDSPVLPGSGGYPPASLDLPPLTPFFACNEQLLATLHEASHDDDSLLSLLLPASPSSLQSSSFDSGAGSAGAGESEPGAGAGDPDDAAGAGTGNKENAAVAVCEVDDPARRPNLSYNALIMMAIRSSAEGRLSLAGIYEYITTHYAYYRHSKDKNWKNSIRHNLSLCKSFLRVPREFGDPGKGAYWTIDPRADEELTLHSTTGKLRRRRSTATAFQPLNFAAAASPYPNFAAAHQQLLYTPPPPPPPSFLPTSAGSFPLLPLMGLPHIDPRLLAGLLT</sequence>
<feature type="compositionally biased region" description="Low complexity" evidence="6">
    <location>
        <begin position="87"/>
        <end position="105"/>
    </location>
</feature>
<dbReference type="GO" id="GO:0030154">
    <property type="term" value="P:cell differentiation"/>
    <property type="evidence" value="ECO:0000318"/>
    <property type="project" value="GO_Central"/>
</dbReference>
<dbReference type="SUPFAM" id="SSF46785">
    <property type="entry name" value="Winged helix' DNA-binding domain"/>
    <property type="match status" value="1"/>
</dbReference>
<evidence type="ECO:0000256" key="4">
    <source>
        <dbReference type="ARBA" id="ARBA00077297"/>
    </source>
</evidence>
<evidence type="ECO:0000313" key="8">
    <source>
        <dbReference type="EnsemblMetazoa" id="PPA26046.1"/>
    </source>
</evidence>
<evidence type="ECO:0000256" key="2">
    <source>
        <dbReference type="ARBA" id="ARBA00056063"/>
    </source>
</evidence>
<evidence type="ECO:0000256" key="1">
    <source>
        <dbReference type="ARBA" id="ARBA00023125"/>
    </source>
</evidence>
<dbReference type="CDD" id="cd00059">
    <property type="entry name" value="FH_FOX"/>
    <property type="match status" value="1"/>
</dbReference>
<dbReference type="SMART" id="SM00339">
    <property type="entry name" value="FH"/>
    <property type="match status" value="1"/>
</dbReference>
<dbReference type="PANTHER" id="PTHR46617">
    <property type="entry name" value="FORKHEAD BOX PROTEIN G1"/>
    <property type="match status" value="1"/>
</dbReference>
<dbReference type="GO" id="GO:0006357">
    <property type="term" value="P:regulation of transcription by RNA polymerase II"/>
    <property type="evidence" value="ECO:0000318"/>
    <property type="project" value="GO_Central"/>
</dbReference>
<dbReference type="Proteomes" id="UP000005239">
    <property type="component" value="Unassembled WGS sequence"/>
</dbReference>
<name>A0A454XLP0_PRIPA</name>
<feature type="region of interest" description="Disordered" evidence="6">
    <location>
        <begin position="1"/>
        <end position="47"/>
    </location>
</feature>
<protein>
    <recommendedName>
        <fullName evidence="3">Forkhead box protein fkh-2</fullName>
    </recommendedName>
    <alternativeName>
        <fullName evidence="4">Forkhead transcription factor family member fkh-2</fullName>
    </alternativeName>
</protein>
<keyword evidence="1 5" id="KW-0238">DNA-binding</keyword>
<feature type="region of interest" description="Disordered" evidence="6">
    <location>
        <begin position="87"/>
        <end position="120"/>
    </location>
</feature>